<accession>J0D1B6</accession>
<name>J0D1B6_AURST</name>
<dbReference type="OrthoDB" id="10259236at2759"/>
<reference evidence="2" key="1">
    <citation type="journal article" date="2012" name="Science">
        <title>The Paleozoic origin of enzymatic lignin decomposition reconstructed from 31 fungal genomes.</title>
        <authorList>
            <person name="Floudas D."/>
            <person name="Binder M."/>
            <person name="Riley R."/>
            <person name="Barry K."/>
            <person name="Blanchette R.A."/>
            <person name="Henrissat B."/>
            <person name="Martinez A.T."/>
            <person name="Otillar R."/>
            <person name="Spatafora J.W."/>
            <person name="Yadav J.S."/>
            <person name="Aerts A."/>
            <person name="Benoit I."/>
            <person name="Boyd A."/>
            <person name="Carlson A."/>
            <person name="Copeland A."/>
            <person name="Coutinho P.M."/>
            <person name="de Vries R.P."/>
            <person name="Ferreira P."/>
            <person name="Findley K."/>
            <person name="Foster B."/>
            <person name="Gaskell J."/>
            <person name="Glotzer D."/>
            <person name="Gorecki P."/>
            <person name="Heitman J."/>
            <person name="Hesse C."/>
            <person name="Hori C."/>
            <person name="Igarashi K."/>
            <person name="Jurgens J.A."/>
            <person name="Kallen N."/>
            <person name="Kersten P."/>
            <person name="Kohler A."/>
            <person name="Kuees U."/>
            <person name="Kumar T.K.A."/>
            <person name="Kuo A."/>
            <person name="LaButti K."/>
            <person name="Larrondo L.F."/>
            <person name="Lindquist E."/>
            <person name="Ling A."/>
            <person name="Lombard V."/>
            <person name="Lucas S."/>
            <person name="Lundell T."/>
            <person name="Martin R."/>
            <person name="McLaughlin D.J."/>
            <person name="Morgenstern I."/>
            <person name="Morin E."/>
            <person name="Murat C."/>
            <person name="Nagy L.G."/>
            <person name="Nolan M."/>
            <person name="Ohm R.A."/>
            <person name="Patyshakuliyeva A."/>
            <person name="Rokas A."/>
            <person name="Ruiz-Duenas F.J."/>
            <person name="Sabat G."/>
            <person name="Salamov A."/>
            <person name="Samejima M."/>
            <person name="Schmutz J."/>
            <person name="Slot J.C."/>
            <person name="St John F."/>
            <person name="Stenlid J."/>
            <person name="Sun H."/>
            <person name="Sun S."/>
            <person name="Syed K."/>
            <person name="Tsang A."/>
            <person name="Wiebenga A."/>
            <person name="Young D."/>
            <person name="Pisabarro A."/>
            <person name="Eastwood D.C."/>
            <person name="Martin F."/>
            <person name="Cullen D."/>
            <person name="Grigoriev I.V."/>
            <person name="Hibbett D.S."/>
        </authorList>
    </citation>
    <scope>NUCLEOTIDE SEQUENCE [LARGE SCALE GENOMIC DNA]</scope>
    <source>
        <strain evidence="2">TFB10046</strain>
    </source>
</reference>
<organism evidence="1 2">
    <name type="scientific">Auricularia subglabra (strain TFB-10046 / SS5)</name>
    <name type="common">White-rot fungus</name>
    <name type="synonym">Auricularia delicata (strain TFB10046)</name>
    <dbReference type="NCBI Taxonomy" id="717982"/>
    <lineage>
        <taxon>Eukaryota</taxon>
        <taxon>Fungi</taxon>
        <taxon>Dikarya</taxon>
        <taxon>Basidiomycota</taxon>
        <taxon>Agaricomycotina</taxon>
        <taxon>Agaricomycetes</taxon>
        <taxon>Auriculariales</taxon>
        <taxon>Auriculariaceae</taxon>
        <taxon>Auricularia</taxon>
    </lineage>
</organism>
<gene>
    <name evidence="1" type="ORF">AURDEDRAFT_116091</name>
</gene>
<evidence type="ECO:0008006" key="3">
    <source>
        <dbReference type="Google" id="ProtNLM"/>
    </source>
</evidence>
<sequence>MGFWSASDFSQETGAVVIDRRTERVLFIFDEPRQMYTLPRSKMDNIEALMQSPLDSAQTKSGLRCSRLLLPRLAKRYIVPPDKNWDNVRAKTAYMPSQLTTDPFYVSFNTQWEKIEGVNWPDGYQVLTYWYGGIIDVDADSADELAPLDEPESQRSPYQLLPIQAALSRLEGKDAVAHGALSMFSAIWFDARKLLEHKQ</sequence>
<proteinExistence type="predicted"/>
<dbReference type="Proteomes" id="UP000006514">
    <property type="component" value="Unassembled WGS sequence"/>
</dbReference>
<dbReference type="KEGG" id="adl:AURDEDRAFT_116091"/>
<dbReference type="InParanoid" id="J0D1B6"/>
<dbReference type="EMBL" id="JH687812">
    <property type="protein sequence ID" value="EJD39539.1"/>
    <property type="molecule type" value="Genomic_DNA"/>
</dbReference>
<protein>
    <recommendedName>
        <fullName evidence="3">Nudix hydrolase domain-containing protein</fullName>
    </recommendedName>
</protein>
<evidence type="ECO:0000313" key="1">
    <source>
        <dbReference type="EMBL" id="EJD39539.1"/>
    </source>
</evidence>
<evidence type="ECO:0000313" key="2">
    <source>
        <dbReference type="Proteomes" id="UP000006514"/>
    </source>
</evidence>
<dbReference type="AlphaFoldDB" id="J0D1B6"/>
<keyword evidence="2" id="KW-1185">Reference proteome</keyword>